<dbReference type="PANTHER" id="PTHR20903:SF0">
    <property type="entry name" value="PREFOLDIN SUBUNIT 1"/>
    <property type="match status" value="1"/>
</dbReference>
<reference evidence="6" key="1">
    <citation type="submission" date="2017-02" db="UniProtKB">
        <authorList>
            <consortium name="WormBaseParasite"/>
        </authorList>
    </citation>
    <scope>IDENTIFICATION</scope>
</reference>
<protein>
    <submittedName>
        <fullName evidence="6">Prefoldin subunit 1</fullName>
    </submittedName>
</protein>
<keyword evidence="3" id="KW-0143">Chaperone</keyword>
<evidence type="ECO:0000256" key="1">
    <source>
        <dbReference type="ARBA" id="ARBA00008045"/>
    </source>
</evidence>
<keyword evidence="4" id="KW-0175">Coiled coil</keyword>
<sequence length="111" mass="12994">MQILIELQQKMVETKQRLAMGESVKKLQNQKMKVAELTKTQLLTLEKSRPVFHSIGRMFILEDVDTEIAFQDAETEKAKEKIASIERQKEYLEKSLAESERNIREMVQSRP</sequence>
<evidence type="ECO:0000256" key="4">
    <source>
        <dbReference type="SAM" id="Coils"/>
    </source>
</evidence>
<dbReference type="STRING" id="451379.A0A0N5AGV3"/>
<dbReference type="PANTHER" id="PTHR20903">
    <property type="entry name" value="PREFOLDIN SUBUNIT 1-RELATED"/>
    <property type="match status" value="1"/>
</dbReference>
<dbReference type="InterPro" id="IPR009053">
    <property type="entry name" value="Prefoldin"/>
</dbReference>
<dbReference type="Pfam" id="PF01920">
    <property type="entry name" value="Prefoldin_2"/>
    <property type="match status" value="1"/>
</dbReference>
<dbReference type="AlphaFoldDB" id="A0A0N5AGV3"/>
<evidence type="ECO:0000313" key="5">
    <source>
        <dbReference type="Proteomes" id="UP000046393"/>
    </source>
</evidence>
<evidence type="ECO:0000256" key="2">
    <source>
        <dbReference type="ARBA" id="ARBA00011695"/>
    </source>
</evidence>
<keyword evidence="5" id="KW-1185">Reference proteome</keyword>
<comment type="subunit">
    <text evidence="2">Heterohexamer of two PFD-alpha type and four PFD-beta type subunits.</text>
</comment>
<dbReference type="Proteomes" id="UP000046393">
    <property type="component" value="Unplaced"/>
</dbReference>
<evidence type="ECO:0000313" key="6">
    <source>
        <dbReference type="WBParaSite" id="SMUV_0000357701-mRNA-1"/>
    </source>
</evidence>
<evidence type="ECO:0000256" key="3">
    <source>
        <dbReference type="ARBA" id="ARBA00023186"/>
    </source>
</evidence>
<dbReference type="GO" id="GO:0005737">
    <property type="term" value="C:cytoplasm"/>
    <property type="evidence" value="ECO:0007669"/>
    <property type="project" value="TreeGrafter"/>
</dbReference>
<dbReference type="Gene3D" id="1.10.287.370">
    <property type="match status" value="1"/>
</dbReference>
<dbReference type="GO" id="GO:0016272">
    <property type="term" value="C:prefoldin complex"/>
    <property type="evidence" value="ECO:0007669"/>
    <property type="project" value="InterPro"/>
</dbReference>
<comment type="similarity">
    <text evidence="1">Belongs to the prefoldin subunit beta family.</text>
</comment>
<dbReference type="InterPro" id="IPR002777">
    <property type="entry name" value="PFD_beta-like"/>
</dbReference>
<accession>A0A0N5AGV3</accession>
<organism evidence="5 6">
    <name type="scientific">Syphacia muris</name>
    <dbReference type="NCBI Taxonomy" id="451379"/>
    <lineage>
        <taxon>Eukaryota</taxon>
        <taxon>Metazoa</taxon>
        <taxon>Ecdysozoa</taxon>
        <taxon>Nematoda</taxon>
        <taxon>Chromadorea</taxon>
        <taxon>Rhabditida</taxon>
        <taxon>Spirurina</taxon>
        <taxon>Oxyuridomorpha</taxon>
        <taxon>Oxyuroidea</taxon>
        <taxon>Oxyuridae</taxon>
        <taxon>Syphacia</taxon>
    </lineage>
</organism>
<feature type="coiled-coil region" evidence="4">
    <location>
        <begin position="68"/>
        <end position="109"/>
    </location>
</feature>
<dbReference type="GO" id="GO:0044183">
    <property type="term" value="F:protein folding chaperone"/>
    <property type="evidence" value="ECO:0007669"/>
    <property type="project" value="TreeGrafter"/>
</dbReference>
<dbReference type="WBParaSite" id="SMUV_0000357701-mRNA-1">
    <property type="protein sequence ID" value="SMUV_0000357701-mRNA-1"/>
    <property type="gene ID" value="SMUV_0000357701"/>
</dbReference>
<dbReference type="GO" id="GO:0051082">
    <property type="term" value="F:unfolded protein binding"/>
    <property type="evidence" value="ECO:0007669"/>
    <property type="project" value="InterPro"/>
</dbReference>
<name>A0A0N5AGV3_9BILA</name>
<dbReference type="SUPFAM" id="SSF46579">
    <property type="entry name" value="Prefoldin"/>
    <property type="match status" value="1"/>
</dbReference>
<proteinExistence type="inferred from homology"/>